<evidence type="ECO:0000313" key="4">
    <source>
        <dbReference type="EMBL" id="ONK58096.1"/>
    </source>
</evidence>
<proteinExistence type="predicted"/>
<gene>
    <name evidence="4" type="ORF">A4U43_C09F8070</name>
</gene>
<protein>
    <recommendedName>
        <fullName evidence="3">UBC core domain-containing protein</fullName>
    </recommendedName>
</protein>
<organism evidence="4 5">
    <name type="scientific">Asparagus officinalis</name>
    <name type="common">Garden asparagus</name>
    <dbReference type="NCBI Taxonomy" id="4686"/>
    <lineage>
        <taxon>Eukaryota</taxon>
        <taxon>Viridiplantae</taxon>
        <taxon>Streptophyta</taxon>
        <taxon>Embryophyta</taxon>
        <taxon>Tracheophyta</taxon>
        <taxon>Spermatophyta</taxon>
        <taxon>Magnoliopsida</taxon>
        <taxon>Liliopsida</taxon>
        <taxon>Asparagales</taxon>
        <taxon>Asparagaceae</taxon>
        <taxon>Asparagoideae</taxon>
        <taxon>Asparagus</taxon>
    </lineage>
</organism>
<keyword evidence="5" id="KW-1185">Reference proteome</keyword>
<dbReference type="PANTHER" id="PTHR46116:SF41">
    <property type="entry name" value="UBIQUITIN-CONJUGATING ENZYME E2 25-RELATED"/>
    <property type="match status" value="1"/>
</dbReference>
<evidence type="ECO:0000313" key="5">
    <source>
        <dbReference type="Proteomes" id="UP000243459"/>
    </source>
</evidence>
<evidence type="ECO:0000259" key="3">
    <source>
        <dbReference type="Pfam" id="PF00179"/>
    </source>
</evidence>
<reference evidence="5" key="1">
    <citation type="journal article" date="2017" name="Nat. Commun.">
        <title>The asparagus genome sheds light on the origin and evolution of a young Y chromosome.</title>
        <authorList>
            <person name="Harkess A."/>
            <person name="Zhou J."/>
            <person name="Xu C."/>
            <person name="Bowers J.E."/>
            <person name="Van der Hulst R."/>
            <person name="Ayyampalayam S."/>
            <person name="Mercati F."/>
            <person name="Riccardi P."/>
            <person name="McKain M.R."/>
            <person name="Kakrana A."/>
            <person name="Tang H."/>
            <person name="Ray J."/>
            <person name="Groenendijk J."/>
            <person name="Arikit S."/>
            <person name="Mathioni S.M."/>
            <person name="Nakano M."/>
            <person name="Shan H."/>
            <person name="Telgmann-Rauber A."/>
            <person name="Kanno A."/>
            <person name="Yue Z."/>
            <person name="Chen H."/>
            <person name="Li W."/>
            <person name="Chen Y."/>
            <person name="Xu X."/>
            <person name="Zhang Y."/>
            <person name="Luo S."/>
            <person name="Chen H."/>
            <person name="Gao J."/>
            <person name="Mao Z."/>
            <person name="Pires J.C."/>
            <person name="Luo M."/>
            <person name="Kudrna D."/>
            <person name="Wing R.A."/>
            <person name="Meyers B.C."/>
            <person name="Yi K."/>
            <person name="Kong H."/>
            <person name="Lavrijsen P."/>
            <person name="Sunseri F."/>
            <person name="Falavigna A."/>
            <person name="Ye Y."/>
            <person name="Leebens-Mack J.H."/>
            <person name="Chen G."/>
        </authorList>
    </citation>
    <scope>NUCLEOTIDE SEQUENCE [LARGE SCALE GENOMIC DNA]</scope>
    <source>
        <strain evidence="5">cv. DH0086</strain>
    </source>
</reference>
<dbReference type="EMBL" id="CM007389">
    <property type="protein sequence ID" value="ONK58096.1"/>
    <property type="molecule type" value="Genomic_DNA"/>
</dbReference>
<evidence type="ECO:0000256" key="2">
    <source>
        <dbReference type="ARBA" id="ARBA00022786"/>
    </source>
</evidence>
<dbReference type="InterPro" id="IPR000608">
    <property type="entry name" value="UBC"/>
</dbReference>
<dbReference type="PANTHER" id="PTHR46116">
    <property type="entry name" value="(E3-INDEPENDENT) E2 UBIQUITIN-CONJUGATING ENZYME"/>
    <property type="match status" value="1"/>
</dbReference>
<dbReference type="SUPFAM" id="SSF54495">
    <property type="entry name" value="UBC-like"/>
    <property type="match status" value="1"/>
</dbReference>
<dbReference type="Gene3D" id="3.10.110.10">
    <property type="entry name" value="Ubiquitin Conjugating Enzyme"/>
    <property type="match status" value="1"/>
</dbReference>
<feature type="domain" description="UBC core" evidence="3">
    <location>
        <begin position="80"/>
        <end position="125"/>
    </location>
</feature>
<dbReference type="Proteomes" id="UP000243459">
    <property type="component" value="Chromosome 9"/>
</dbReference>
<dbReference type="AlphaFoldDB" id="A0A5P1EAY6"/>
<accession>A0A5P1EAY6</accession>
<sequence>MDPKPVTNSSSSSSEQNFFCGIVSCNSVPSKRQQSDCVPSSSMDNHSRPFKQFDIVSNCSDHHFAKHTQNVQGLPNAWMKKIMQEWKILDADLPGPAGTPYHDGLFFFDFQFTDKYPNEPPHFEVFVAYHFYTHGLNMAKACEARSKECLQIYKVCFKKRADKVLKEYKAREVAYRKKFALKDKAGCTGGNDGTNSGVPNKANNKLKCFCYYLLKLGKKLLPMGN</sequence>
<evidence type="ECO:0000256" key="1">
    <source>
        <dbReference type="ARBA" id="ARBA00022679"/>
    </source>
</evidence>
<name>A0A5P1EAY6_ASPOF</name>
<dbReference type="GO" id="GO:0061631">
    <property type="term" value="F:ubiquitin conjugating enzyme activity"/>
    <property type="evidence" value="ECO:0007669"/>
    <property type="project" value="TreeGrafter"/>
</dbReference>
<dbReference type="Gramene" id="ONK58096">
    <property type="protein sequence ID" value="ONK58096"/>
    <property type="gene ID" value="A4U43_C09F8070"/>
</dbReference>
<keyword evidence="1" id="KW-0808">Transferase</keyword>
<dbReference type="InterPro" id="IPR016135">
    <property type="entry name" value="UBQ-conjugating_enzyme/RWD"/>
</dbReference>
<keyword evidence="2" id="KW-0833">Ubl conjugation pathway</keyword>
<dbReference type="Pfam" id="PF00179">
    <property type="entry name" value="UQ_con"/>
    <property type="match status" value="1"/>
</dbReference>